<dbReference type="Pfam" id="PF04389">
    <property type="entry name" value="Peptidase_M28"/>
    <property type="match status" value="1"/>
</dbReference>
<feature type="chain" id="PRO_5015376255" description="Peptide hydrolase" evidence="9">
    <location>
        <begin position="23"/>
        <end position="405"/>
    </location>
</feature>
<evidence type="ECO:0000313" key="11">
    <source>
        <dbReference type="EMBL" id="PVU90302.1"/>
    </source>
</evidence>
<evidence type="ECO:0000256" key="9">
    <source>
        <dbReference type="RuleBase" id="RU361240"/>
    </source>
</evidence>
<dbReference type="GO" id="GO:0008235">
    <property type="term" value="F:metalloexopeptidase activity"/>
    <property type="evidence" value="ECO:0007669"/>
    <property type="project" value="InterPro"/>
</dbReference>
<evidence type="ECO:0000313" key="12">
    <source>
        <dbReference type="Proteomes" id="UP000245699"/>
    </source>
</evidence>
<organism evidence="11 12">
    <name type="scientific">Furculomyces boomerangus</name>
    <dbReference type="NCBI Taxonomy" id="61424"/>
    <lineage>
        <taxon>Eukaryota</taxon>
        <taxon>Fungi</taxon>
        <taxon>Fungi incertae sedis</taxon>
        <taxon>Zoopagomycota</taxon>
        <taxon>Kickxellomycotina</taxon>
        <taxon>Harpellomycetes</taxon>
        <taxon>Harpellales</taxon>
        <taxon>Harpellaceae</taxon>
        <taxon>Furculomyces</taxon>
    </lineage>
</organism>
<dbReference type="GO" id="GO:0046872">
    <property type="term" value="F:metal ion binding"/>
    <property type="evidence" value="ECO:0007669"/>
    <property type="project" value="UniProtKB-KW"/>
</dbReference>
<name>A0A2T9YD98_9FUNG</name>
<dbReference type="Gene3D" id="3.40.630.10">
    <property type="entry name" value="Zn peptidases"/>
    <property type="match status" value="1"/>
</dbReference>
<keyword evidence="2" id="KW-0031">Aminopeptidase</keyword>
<dbReference type="EC" id="3.4.-.-" evidence="9"/>
<dbReference type="InterPro" id="IPR007484">
    <property type="entry name" value="Peptidase_M28"/>
</dbReference>
<feature type="signal peptide" evidence="9">
    <location>
        <begin position="1"/>
        <end position="22"/>
    </location>
</feature>
<keyword evidence="7 9" id="KW-0862">Zinc</keyword>
<dbReference type="AlphaFoldDB" id="A0A2T9YD98"/>
<evidence type="ECO:0000256" key="4">
    <source>
        <dbReference type="ARBA" id="ARBA00022723"/>
    </source>
</evidence>
<feature type="domain" description="Peptidase M28" evidence="10">
    <location>
        <begin position="198"/>
        <end position="398"/>
    </location>
</feature>
<evidence type="ECO:0000256" key="8">
    <source>
        <dbReference type="ARBA" id="ARBA00043962"/>
    </source>
</evidence>
<accession>A0A2T9YD98</accession>
<gene>
    <name evidence="11" type="ORF">BB559_004697</name>
</gene>
<evidence type="ECO:0000259" key="10">
    <source>
        <dbReference type="Pfam" id="PF04389"/>
    </source>
</evidence>
<dbReference type="Proteomes" id="UP000245699">
    <property type="component" value="Unassembled WGS sequence"/>
</dbReference>
<dbReference type="GO" id="GO:0006508">
    <property type="term" value="P:proteolysis"/>
    <property type="evidence" value="ECO:0007669"/>
    <property type="project" value="UniProtKB-KW"/>
</dbReference>
<comment type="caution">
    <text evidence="11">The sequence shown here is derived from an EMBL/GenBank/DDBJ whole genome shotgun (WGS) entry which is preliminary data.</text>
</comment>
<evidence type="ECO:0000256" key="6">
    <source>
        <dbReference type="ARBA" id="ARBA00022801"/>
    </source>
</evidence>
<dbReference type="EMBL" id="MBFT01000490">
    <property type="protein sequence ID" value="PVU90302.1"/>
    <property type="molecule type" value="Genomic_DNA"/>
</dbReference>
<dbReference type="GO" id="GO:0004177">
    <property type="term" value="F:aminopeptidase activity"/>
    <property type="evidence" value="ECO:0007669"/>
    <property type="project" value="UniProtKB-KW"/>
</dbReference>
<protein>
    <recommendedName>
        <fullName evidence="9">Peptide hydrolase</fullName>
        <ecNumber evidence="9">3.4.-.-</ecNumber>
    </recommendedName>
</protein>
<keyword evidence="6 9" id="KW-0378">Hydrolase</keyword>
<keyword evidence="4 9" id="KW-0479">Metal-binding</keyword>
<proteinExistence type="inferred from homology"/>
<reference evidence="11 12" key="1">
    <citation type="journal article" date="2018" name="MBio">
        <title>Comparative Genomics Reveals the Core Gene Toolbox for the Fungus-Insect Symbiosis.</title>
        <authorList>
            <person name="Wang Y."/>
            <person name="Stata M."/>
            <person name="Wang W."/>
            <person name="Stajich J.E."/>
            <person name="White M.M."/>
            <person name="Moncalvo J.M."/>
        </authorList>
    </citation>
    <scope>NUCLEOTIDE SEQUENCE [LARGE SCALE GENOMIC DNA]</scope>
    <source>
        <strain evidence="11 12">AUS-77-4</strain>
    </source>
</reference>
<sequence length="405" mass="45598">MKFLNVLYFILPAATTLHSVQASSQKPFSLNGLLSQINEFGKNIDTDLASILDSQAKSWYGFDNEKRLIRTGESVEPVWMERKQISKLIREKVNFMDITDAQELETSAFSKPNNDVEFPKQLKNQNIVRKVNTKLSAEFAETKLTTFTGFRTRYYNSDYGRDAAMWLKDQIQEIIDTGKAGNTVSVSAFQHRFQQPSVIARFEGSGANKTQVLIVTAHLDSINQWIPWIGRSPGADDNGSGTVTILDAFRVLVQTGFAPRRTVEFHWYAGEEGGLLGSQDVAKKYLLDNINMIGQLHFDMTGYYKGDEVFGLVTDNVNDSLVDFIRLLVGEYSRLKTQNLKCGYACSDHASWFKAGYRSAMAFESGDMNANKFIHTPNDTVDTLDFNHIIEFSKIAVAFCLEMGL</sequence>
<dbReference type="STRING" id="61424.A0A2T9YD98"/>
<evidence type="ECO:0000256" key="1">
    <source>
        <dbReference type="ARBA" id="ARBA00001947"/>
    </source>
</evidence>
<dbReference type="OrthoDB" id="2214at2759"/>
<dbReference type="InterPro" id="IPR045175">
    <property type="entry name" value="M28_fam"/>
</dbReference>
<comment type="similarity">
    <text evidence="8">Belongs to the peptidase M28 family. M28E subfamily.</text>
</comment>
<dbReference type="PANTHER" id="PTHR12147">
    <property type="entry name" value="METALLOPEPTIDASE M28 FAMILY MEMBER"/>
    <property type="match status" value="1"/>
</dbReference>
<evidence type="ECO:0000256" key="7">
    <source>
        <dbReference type="ARBA" id="ARBA00022833"/>
    </source>
</evidence>
<dbReference type="PANTHER" id="PTHR12147:SF56">
    <property type="entry name" value="AMINOPEPTIDASE YDR415C-RELATED"/>
    <property type="match status" value="1"/>
</dbReference>
<comment type="cofactor">
    <cofactor evidence="1">
        <name>Zn(2+)</name>
        <dbReference type="ChEBI" id="CHEBI:29105"/>
    </cofactor>
</comment>
<keyword evidence="3 9" id="KW-0645">Protease</keyword>
<keyword evidence="12" id="KW-1185">Reference proteome</keyword>
<evidence type="ECO:0000256" key="5">
    <source>
        <dbReference type="ARBA" id="ARBA00022729"/>
    </source>
</evidence>
<keyword evidence="5 9" id="KW-0732">Signal</keyword>
<evidence type="ECO:0000256" key="2">
    <source>
        <dbReference type="ARBA" id="ARBA00022438"/>
    </source>
</evidence>
<evidence type="ECO:0000256" key="3">
    <source>
        <dbReference type="ARBA" id="ARBA00022670"/>
    </source>
</evidence>
<dbReference type="SUPFAM" id="SSF53187">
    <property type="entry name" value="Zn-dependent exopeptidases"/>
    <property type="match status" value="1"/>
</dbReference>